<keyword evidence="1" id="KW-1133">Transmembrane helix</keyword>
<gene>
    <name evidence="2" type="ORF">EXZ61_14690</name>
</gene>
<dbReference type="RefSeq" id="WP_142812473.1">
    <property type="nucleotide sequence ID" value="NZ_CP036282.1"/>
</dbReference>
<accession>A0A515ERN3</accession>
<organism evidence="2 3">
    <name type="scientific">Rhodoferax aquaticus</name>
    <dbReference type="NCBI Taxonomy" id="2527691"/>
    <lineage>
        <taxon>Bacteria</taxon>
        <taxon>Pseudomonadati</taxon>
        <taxon>Pseudomonadota</taxon>
        <taxon>Betaproteobacteria</taxon>
        <taxon>Burkholderiales</taxon>
        <taxon>Comamonadaceae</taxon>
        <taxon>Rhodoferax</taxon>
    </lineage>
</organism>
<proteinExistence type="predicted"/>
<evidence type="ECO:0000256" key="1">
    <source>
        <dbReference type="SAM" id="Phobius"/>
    </source>
</evidence>
<reference evidence="3" key="2">
    <citation type="journal article" date="2020" name="Int. J. Syst. Evol. Microbiol.">
        <title>Genomic insights into a novel species Rhodoferax aquaticus sp. nov., isolated from freshwater.</title>
        <authorList>
            <person name="Li T."/>
            <person name="Zhuo Y."/>
            <person name="Jin C.Z."/>
            <person name="Wu X."/>
            <person name="Ko S.R."/>
            <person name="Jin F.J."/>
            <person name="Ahn C.Y."/>
            <person name="Oh H.M."/>
            <person name="Lee H.G."/>
            <person name="Jin L."/>
        </authorList>
    </citation>
    <scope>NUCLEOTIDE SEQUENCE [LARGE SCALE GENOMIC DNA]</scope>
    <source>
        <strain evidence="3">Gr-4</strain>
    </source>
</reference>
<dbReference type="AlphaFoldDB" id="A0A515ERN3"/>
<name>A0A515ERN3_9BURK</name>
<evidence type="ECO:0000313" key="3">
    <source>
        <dbReference type="Proteomes" id="UP000317365"/>
    </source>
</evidence>
<dbReference type="KEGG" id="rhg:EXZ61_14690"/>
<keyword evidence="1" id="KW-0472">Membrane</keyword>
<evidence type="ECO:0000313" key="2">
    <source>
        <dbReference type="EMBL" id="QDL55315.1"/>
    </source>
</evidence>
<keyword evidence="3" id="KW-1185">Reference proteome</keyword>
<dbReference type="Proteomes" id="UP000317365">
    <property type="component" value="Chromosome"/>
</dbReference>
<feature type="transmembrane region" description="Helical" evidence="1">
    <location>
        <begin position="40"/>
        <end position="67"/>
    </location>
</feature>
<sequence length="72" mass="7631">MMNRNPTNLQSLSQARYPFAPGVIEAPPEPPLPSGWAFEAALIGAIVIVVVVAVAVAIGFMTGYFNLLGFAR</sequence>
<keyword evidence="1" id="KW-0812">Transmembrane</keyword>
<protein>
    <submittedName>
        <fullName evidence="2">Uncharacterized protein</fullName>
    </submittedName>
</protein>
<reference evidence="3" key="1">
    <citation type="submission" date="2019-02" db="EMBL/GenBank/DDBJ databases">
        <title>Complete genome sequence of Rhodoferax sp. Gr-4.</title>
        <authorList>
            <person name="Jin L."/>
        </authorList>
    </citation>
    <scope>NUCLEOTIDE SEQUENCE [LARGE SCALE GENOMIC DNA]</scope>
    <source>
        <strain evidence="3">Gr-4</strain>
    </source>
</reference>
<dbReference type="EMBL" id="CP036282">
    <property type="protein sequence ID" value="QDL55315.1"/>
    <property type="molecule type" value="Genomic_DNA"/>
</dbReference>